<dbReference type="EMBL" id="JABWDY010018700">
    <property type="protein sequence ID" value="KAF5194433.1"/>
    <property type="molecule type" value="Genomic_DNA"/>
</dbReference>
<evidence type="ECO:0000256" key="2">
    <source>
        <dbReference type="RuleBase" id="RU004328"/>
    </source>
</evidence>
<sequence length="125" mass="14858">TSDRFNPREIASLKSRLVVDWPTLFARLHGHEHFFWEHEWEKHGTCLGFSQLEYFKRTLDLFDRLDVMGKLGYIHIFPRDEIFARDLVANFGYKFNFYSPGVPKKSKSFSSNSLKNVFKFKFLSV</sequence>
<evidence type="ECO:0000313" key="4">
    <source>
        <dbReference type="Proteomes" id="UP000554482"/>
    </source>
</evidence>
<feature type="non-terminal residue" evidence="3">
    <location>
        <position position="125"/>
    </location>
</feature>
<dbReference type="Pfam" id="PF00445">
    <property type="entry name" value="Ribonuclease_T2"/>
    <property type="match status" value="1"/>
</dbReference>
<dbReference type="GO" id="GO:0033897">
    <property type="term" value="F:ribonuclease T2 activity"/>
    <property type="evidence" value="ECO:0007669"/>
    <property type="project" value="InterPro"/>
</dbReference>
<dbReference type="SUPFAM" id="SSF55895">
    <property type="entry name" value="Ribonuclease Rh-like"/>
    <property type="match status" value="1"/>
</dbReference>
<evidence type="ECO:0000256" key="1">
    <source>
        <dbReference type="ARBA" id="ARBA00007469"/>
    </source>
</evidence>
<dbReference type="PROSITE" id="PS00531">
    <property type="entry name" value="RNASE_T2_2"/>
    <property type="match status" value="1"/>
</dbReference>
<comment type="similarity">
    <text evidence="1 2">Belongs to the RNase T2 family.</text>
</comment>
<accession>A0A7J6WBU6</accession>
<dbReference type="PANTHER" id="PTHR11240">
    <property type="entry name" value="RIBONUCLEASE T2"/>
    <property type="match status" value="1"/>
</dbReference>
<comment type="caution">
    <text evidence="3">The sequence shown here is derived from an EMBL/GenBank/DDBJ whole genome shotgun (WGS) entry which is preliminary data.</text>
</comment>
<dbReference type="Proteomes" id="UP000554482">
    <property type="component" value="Unassembled WGS sequence"/>
</dbReference>
<dbReference type="AlphaFoldDB" id="A0A7J6WBU6"/>
<evidence type="ECO:0000313" key="3">
    <source>
        <dbReference type="EMBL" id="KAF5194433.1"/>
    </source>
</evidence>
<dbReference type="InterPro" id="IPR001568">
    <property type="entry name" value="RNase_T2-like"/>
</dbReference>
<dbReference type="PANTHER" id="PTHR11240:SF22">
    <property type="entry name" value="RIBONUCLEASE T2"/>
    <property type="match status" value="1"/>
</dbReference>
<name>A0A7J6WBU6_THATH</name>
<dbReference type="GO" id="GO:0005576">
    <property type="term" value="C:extracellular region"/>
    <property type="evidence" value="ECO:0007669"/>
    <property type="project" value="TreeGrafter"/>
</dbReference>
<dbReference type="GO" id="GO:0003723">
    <property type="term" value="F:RNA binding"/>
    <property type="evidence" value="ECO:0007669"/>
    <property type="project" value="InterPro"/>
</dbReference>
<keyword evidence="4" id="KW-1185">Reference proteome</keyword>
<reference evidence="3 4" key="1">
    <citation type="submission" date="2020-06" db="EMBL/GenBank/DDBJ databases">
        <title>Transcriptomic and genomic resources for Thalictrum thalictroides and T. hernandezii: Facilitating candidate gene discovery in an emerging model plant lineage.</title>
        <authorList>
            <person name="Arias T."/>
            <person name="Riano-Pachon D.M."/>
            <person name="Di Stilio V.S."/>
        </authorList>
    </citation>
    <scope>NUCLEOTIDE SEQUENCE [LARGE SCALE GENOMIC DNA]</scope>
    <source>
        <strain evidence="4">cv. WT478/WT964</strain>
        <tissue evidence="3">Leaves</tissue>
    </source>
</reference>
<dbReference type="Gene3D" id="3.90.730.10">
    <property type="entry name" value="Ribonuclease T2-like"/>
    <property type="match status" value="1"/>
</dbReference>
<dbReference type="GO" id="GO:0006401">
    <property type="term" value="P:RNA catabolic process"/>
    <property type="evidence" value="ECO:0007669"/>
    <property type="project" value="TreeGrafter"/>
</dbReference>
<feature type="non-terminal residue" evidence="3">
    <location>
        <position position="1"/>
    </location>
</feature>
<dbReference type="InterPro" id="IPR033130">
    <property type="entry name" value="RNase_T2_His_AS_2"/>
</dbReference>
<gene>
    <name evidence="3" type="ORF">FRX31_015980</name>
</gene>
<protein>
    <submittedName>
        <fullName evidence="3">Uncharacterized protein</fullName>
    </submittedName>
</protein>
<dbReference type="InterPro" id="IPR036430">
    <property type="entry name" value="RNase_T2-like_sf"/>
</dbReference>
<proteinExistence type="inferred from homology"/>
<organism evidence="3 4">
    <name type="scientific">Thalictrum thalictroides</name>
    <name type="common">Rue-anemone</name>
    <name type="synonym">Anemone thalictroides</name>
    <dbReference type="NCBI Taxonomy" id="46969"/>
    <lineage>
        <taxon>Eukaryota</taxon>
        <taxon>Viridiplantae</taxon>
        <taxon>Streptophyta</taxon>
        <taxon>Embryophyta</taxon>
        <taxon>Tracheophyta</taxon>
        <taxon>Spermatophyta</taxon>
        <taxon>Magnoliopsida</taxon>
        <taxon>Ranunculales</taxon>
        <taxon>Ranunculaceae</taxon>
        <taxon>Thalictroideae</taxon>
        <taxon>Thalictrum</taxon>
    </lineage>
</organism>